<keyword evidence="3" id="KW-1185">Reference proteome</keyword>
<dbReference type="SUPFAM" id="SSF159127">
    <property type="entry name" value="HupF/HypC-like"/>
    <property type="match status" value="1"/>
</dbReference>
<sequence length="83" mass="8944">MCLGIPARITKIGDFSSPMPMGEIDMVGEKRPCCFAYLPDAEVGQWVLIQNGFAMTTVSEEEAQLALAAIAEVRSTHNDDSAP</sequence>
<dbReference type="RefSeq" id="WP_277103922.1">
    <property type="nucleotide sequence ID" value="NZ_BAAAJS010000027.1"/>
</dbReference>
<dbReference type="PANTHER" id="PTHR35177">
    <property type="entry name" value="HYDROGENASE MATURATION FACTOR HYBG"/>
    <property type="match status" value="1"/>
</dbReference>
<evidence type="ECO:0000313" key="2">
    <source>
        <dbReference type="EMBL" id="MDR7354886.1"/>
    </source>
</evidence>
<evidence type="ECO:0000256" key="1">
    <source>
        <dbReference type="ARBA" id="ARBA00006018"/>
    </source>
</evidence>
<dbReference type="EMBL" id="JAVDYF010000001">
    <property type="protein sequence ID" value="MDR7354886.1"/>
    <property type="molecule type" value="Genomic_DNA"/>
</dbReference>
<reference evidence="2 3" key="1">
    <citation type="submission" date="2023-07" db="EMBL/GenBank/DDBJ databases">
        <title>Sequencing the genomes of 1000 actinobacteria strains.</title>
        <authorList>
            <person name="Klenk H.-P."/>
        </authorList>
    </citation>
    <scope>NUCLEOTIDE SEQUENCE [LARGE SCALE GENOMIC DNA]</scope>
    <source>
        <strain evidence="2 3">DSM 44508</strain>
    </source>
</reference>
<name>A0ABU2B8F3_9CORY</name>
<comment type="similarity">
    <text evidence="1">Belongs to the HupF/HypC family.</text>
</comment>
<dbReference type="InterPro" id="IPR019812">
    <property type="entry name" value="Hydgase_assmbl_chp_CS"/>
</dbReference>
<gene>
    <name evidence="2" type="ORF">J2S37_001424</name>
</gene>
<dbReference type="InterPro" id="IPR001109">
    <property type="entry name" value="Hydrogenase_HupF/HypC"/>
</dbReference>
<accession>A0ABU2B8F3</accession>
<dbReference type="PANTHER" id="PTHR35177:SF2">
    <property type="entry name" value="HYDROGENASE MATURATION FACTOR HYBG"/>
    <property type="match status" value="1"/>
</dbReference>
<organism evidence="2 3">
    <name type="scientific">Corynebacterium felinum</name>
    <dbReference type="NCBI Taxonomy" id="131318"/>
    <lineage>
        <taxon>Bacteria</taxon>
        <taxon>Bacillati</taxon>
        <taxon>Actinomycetota</taxon>
        <taxon>Actinomycetes</taxon>
        <taxon>Mycobacteriales</taxon>
        <taxon>Corynebacteriaceae</taxon>
        <taxon>Corynebacterium</taxon>
    </lineage>
</organism>
<evidence type="ECO:0000313" key="3">
    <source>
        <dbReference type="Proteomes" id="UP001183619"/>
    </source>
</evidence>
<protein>
    <submittedName>
        <fullName evidence="2">Hydrogenase expression/formation protein HypC</fullName>
    </submittedName>
</protein>
<dbReference type="Proteomes" id="UP001183619">
    <property type="component" value="Unassembled WGS sequence"/>
</dbReference>
<dbReference type="Gene3D" id="2.30.30.140">
    <property type="match status" value="1"/>
</dbReference>
<dbReference type="NCBIfam" id="TIGR00074">
    <property type="entry name" value="hypC_hupF"/>
    <property type="match status" value="1"/>
</dbReference>
<dbReference type="Pfam" id="PF01455">
    <property type="entry name" value="HupF_HypC"/>
    <property type="match status" value="1"/>
</dbReference>
<comment type="caution">
    <text evidence="2">The sequence shown here is derived from an EMBL/GenBank/DDBJ whole genome shotgun (WGS) entry which is preliminary data.</text>
</comment>
<dbReference type="PROSITE" id="PS01097">
    <property type="entry name" value="HUPF_HYPC"/>
    <property type="match status" value="1"/>
</dbReference>
<dbReference type="PRINTS" id="PR00445">
    <property type="entry name" value="HUPFHYPC"/>
</dbReference>
<proteinExistence type="inferred from homology"/>